<evidence type="ECO:0000313" key="3">
    <source>
        <dbReference type="Proteomes" id="UP001305702"/>
    </source>
</evidence>
<dbReference type="Pfam" id="PF13649">
    <property type="entry name" value="Methyltransf_25"/>
    <property type="match status" value="1"/>
</dbReference>
<dbReference type="CDD" id="cd02440">
    <property type="entry name" value="AdoMet_MTases"/>
    <property type="match status" value="1"/>
</dbReference>
<dbReference type="InterPro" id="IPR041698">
    <property type="entry name" value="Methyltransf_25"/>
</dbReference>
<organism evidence="2 3">
    <name type="scientific">Paenibacillus aurantius</name>
    <dbReference type="NCBI Taxonomy" id="2918900"/>
    <lineage>
        <taxon>Bacteria</taxon>
        <taxon>Bacillati</taxon>
        <taxon>Bacillota</taxon>
        <taxon>Bacilli</taxon>
        <taxon>Bacillales</taxon>
        <taxon>Paenibacillaceae</taxon>
        <taxon>Paenibacillus</taxon>
    </lineage>
</organism>
<proteinExistence type="predicted"/>
<dbReference type="Gene3D" id="3.40.50.150">
    <property type="entry name" value="Vaccinia Virus protein VP39"/>
    <property type="match status" value="1"/>
</dbReference>
<dbReference type="RefSeq" id="WP_315607900.1">
    <property type="nucleotide sequence ID" value="NZ_CP130318.1"/>
</dbReference>
<gene>
    <name evidence="2" type="ORF">MJA45_14185</name>
</gene>
<dbReference type="AlphaFoldDB" id="A0AA96LL61"/>
<dbReference type="GO" id="GO:0008168">
    <property type="term" value="F:methyltransferase activity"/>
    <property type="evidence" value="ECO:0007669"/>
    <property type="project" value="UniProtKB-KW"/>
</dbReference>
<reference evidence="2 3" key="1">
    <citation type="submission" date="2022-02" db="EMBL/GenBank/DDBJ databases">
        <title>Paenibacillus sp. MBLB1776 Whole Genome Shotgun Sequencing.</title>
        <authorList>
            <person name="Hwang C.Y."/>
            <person name="Cho E.-S."/>
            <person name="Seo M.-J."/>
        </authorList>
    </citation>
    <scope>NUCLEOTIDE SEQUENCE [LARGE SCALE GENOMIC DNA]</scope>
    <source>
        <strain evidence="2 3">MBLB1776</strain>
    </source>
</reference>
<sequence>MNQVLDYYSGFDEWGRLDREPLEFLINWHYIQTYLPSHGHVLDNGAGPGKYSMELAKRGYKVTLSDLTPKLVELAKEKAGELNVTENFHGFHVRNATQLEGMPDEQFDASLMMGPLYHLQTEEERTSAVQELSRVTKAGGLVFVAFQSRTRMMITSLQYPKFWKPNDNLEAIKTFQETGVFNHQDKGRFTGAYYYEIADIKPFMEQNGFETVDFIASSSMGGLLTADQKRYWEEQGDQKELLGLLINMAKDPSILGISSHLLYIGRKKQK</sequence>
<feature type="domain" description="Methyltransferase" evidence="1">
    <location>
        <begin position="41"/>
        <end position="140"/>
    </location>
</feature>
<keyword evidence="3" id="KW-1185">Reference proteome</keyword>
<protein>
    <submittedName>
        <fullName evidence="2">Class I SAM-dependent methyltransferase</fullName>
        <ecNumber evidence="2">2.1.1.-</ecNumber>
    </submittedName>
</protein>
<keyword evidence="2" id="KW-0489">Methyltransferase</keyword>
<evidence type="ECO:0000313" key="2">
    <source>
        <dbReference type="EMBL" id="WNQ14116.1"/>
    </source>
</evidence>
<dbReference type="GO" id="GO:0032259">
    <property type="term" value="P:methylation"/>
    <property type="evidence" value="ECO:0007669"/>
    <property type="project" value="UniProtKB-KW"/>
</dbReference>
<keyword evidence="2" id="KW-0808">Transferase</keyword>
<dbReference type="SUPFAM" id="SSF53335">
    <property type="entry name" value="S-adenosyl-L-methionine-dependent methyltransferases"/>
    <property type="match status" value="1"/>
</dbReference>
<dbReference type="EMBL" id="CP130318">
    <property type="protein sequence ID" value="WNQ14116.1"/>
    <property type="molecule type" value="Genomic_DNA"/>
</dbReference>
<dbReference type="Proteomes" id="UP001305702">
    <property type="component" value="Chromosome"/>
</dbReference>
<accession>A0AA96LL61</accession>
<evidence type="ECO:0000259" key="1">
    <source>
        <dbReference type="Pfam" id="PF13649"/>
    </source>
</evidence>
<dbReference type="KEGG" id="paun:MJA45_14185"/>
<name>A0AA96LL61_9BACL</name>
<dbReference type="EC" id="2.1.1.-" evidence="2"/>
<dbReference type="InterPro" id="IPR029063">
    <property type="entry name" value="SAM-dependent_MTases_sf"/>
</dbReference>